<name>A0A8C8Z4C8_PROSS</name>
<evidence type="ECO:0000256" key="3">
    <source>
        <dbReference type="ARBA" id="ARBA00022840"/>
    </source>
</evidence>
<reference evidence="5" key="1">
    <citation type="submission" date="2025-08" db="UniProtKB">
        <authorList>
            <consortium name="Ensembl"/>
        </authorList>
    </citation>
    <scope>IDENTIFICATION</scope>
</reference>
<dbReference type="GO" id="GO:0015630">
    <property type="term" value="C:microtubule cytoskeleton"/>
    <property type="evidence" value="ECO:0007669"/>
    <property type="project" value="TreeGrafter"/>
</dbReference>
<sequence>MGRLRNAKIHVERAVKQKKIFTIQGRYPVIRCLLRRRGWVEKKMVHHSGTTVLPPQKDLDSSVMGDSDTTEDEDEEEFRPPQLFNFDDLLEFDDLDGTHALMSRMVRNETPYFIWTTRRDVLDCRFLSKDQMINHYARAGSFTTKVGLCLNLRNLPWFDEADADSFFPRCYRLGAEDDKNAFIGKETPSPMPGPSQAEGPGPKHWLIPENNWSLLTPSSTPPPPLPQVSLFCLLCYSVQEPSWTPKPLFLVLGTA</sequence>
<evidence type="ECO:0008006" key="7">
    <source>
        <dbReference type="Google" id="ProtNLM"/>
    </source>
</evidence>
<dbReference type="GO" id="GO:0070736">
    <property type="term" value="F:protein-glycine ligase activity, initiating"/>
    <property type="evidence" value="ECO:0007669"/>
    <property type="project" value="TreeGrafter"/>
</dbReference>
<evidence type="ECO:0000313" key="5">
    <source>
        <dbReference type="Ensembl" id="ENSPSMP00000013275.1"/>
    </source>
</evidence>
<feature type="region of interest" description="Disordered" evidence="4">
    <location>
        <begin position="50"/>
        <end position="78"/>
    </location>
</feature>
<dbReference type="PANTHER" id="PTHR45870:SF1">
    <property type="entry name" value="TUBULIN MONOGLYCYLASE TTLL3"/>
    <property type="match status" value="1"/>
</dbReference>
<evidence type="ECO:0000256" key="1">
    <source>
        <dbReference type="ARBA" id="ARBA00022598"/>
    </source>
</evidence>
<dbReference type="GeneTree" id="ENSGT00940000154857"/>
<dbReference type="Proteomes" id="UP000694414">
    <property type="component" value="Unplaced"/>
</dbReference>
<evidence type="ECO:0000256" key="2">
    <source>
        <dbReference type="ARBA" id="ARBA00022741"/>
    </source>
</evidence>
<keyword evidence="6" id="KW-1185">Reference proteome</keyword>
<evidence type="ECO:0000313" key="6">
    <source>
        <dbReference type="Proteomes" id="UP000694414"/>
    </source>
</evidence>
<dbReference type="GO" id="GO:0060271">
    <property type="term" value="P:cilium assembly"/>
    <property type="evidence" value="ECO:0007669"/>
    <property type="project" value="TreeGrafter"/>
</dbReference>
<reference evidence="5" key="2">
    <citation type="submission" date="2025-09" db="UniProtKB">
        <authorList>
            <consortium name="Ensembl"/>
        </authorList>
    </citation>
    <scope>IDENTIFICATION</scope>
</reference>
<proteinExistence type="predicted"/>
<protein>
    <recommendedName>
        <fullName evidence="7">TTLL3</fullName>
    </recommendedName>
</protein>
<dbReference type="AlphaFoldDB" id="A0A8C8Z4C8"/>
<dbReference type="GO" id="GO:0005930">
    <property type="term" value="C:axoneme"/>
    <property type="evidence" value="ECO:0007669"/>
    <property type="project" value="TreeGrafter"/>
</dbReference>
<dbReference type="GO" id="GO:0003341">
    <property type="term" value="P:cilium movement"/>
    <property type="evidence" value="ECO:0007669"/>
    <property type="project" value="TreeGrafter"/>
</dbReference>
<evidence type="ECO:0000256" key="4">
    <source>
        <dbReference type="SAM" id="MobiDB-lite"/>
    </source>
</evidence>
<keyword evidence="2" id="KW-0547">Nucleotide-binding</keyword>
<dbReference type="PANTHER" id="PTHR45870">
    <property type="entry name" value="TUBULIN MONOGLYCYLASE TTLL3"/>
    <property type="match status" value="1"/>
</dbReference>
<dbReference type="GO" id="GO:0005524">
    <property type="term" value="F:ATP binding"/>
    <property type="evidence" value="ECO:0007669"/>
    <property type="project" value="UniProtKB-KW"/>
</dbReference>
<feature type="compositionally biased region" description="Acidic residues" evidence="4">
    <location>
        <begin position="68"/>
        <end position="77"/>
    </location>
</feature>
<dbReference type="InterPro" id="IPR051437">
    <property type="entry name" value="TTLL_monoglycylase"/>
</dbReference>
<accession>A0A8C8Z4C8</accession>
<organism evidence="5 6">
    <name type="scientific">Prolemur simus</name>
    <name type="common">Greater bamboo lemur</name>
    <name type="synonym">Hapalemur simus</name>
    <dbReference type="NCBI Taxonomy" id="1328070"/>
    <lineage>
        <taxon>Eukaryota</taxon>
        <taxon>Metazoa</taxon>
        <taxon>Chordata</taxon>
        <taxon>Craniata</taxon>
        <taxon>Vertebrata</taxon>
        <taxon>Euteleostomi</taxon>
        <taxon>Mammalia</taxon>
        <taxon>Eutheria</taxon>
        <taxon>Euarchontoglires</taxon>
        <taxon>Primates</taxon>
        <taxon>Strepsirrhini</taxon>
        <taxon>Lemuriformes</taxon>
        <taxon>Lemuridae</taxon>
        <taxon>Prolemur</taxon>
    </lineage>
</organism>
<dbReference type="Ensembl" id="ENSPSMT00000015458.1">
    <property type="protein sequence ID" value="ENSPSMP00000013275.1"/>
    <property type="gene ID" value="ENSPSMG00000009547.1"/>
</dbReference>
<keyword evidence="3" id="KW-0067">ATP-binding</keyword>
<keyword evidence="1" id="KW-0436">Ligase</keyword>